<dbReference type="Proteomes" id="UP000473854">
    <property type="component" value="Unassembled WGS sequence"/>
</dbReference>
<name>A0A6L6GHP4_9GAMM</name>
<sequence length="178" mass="20545">MRIMHVDLDYLYDNNKVQQEHNISALIQRIQKLQPNTIFLQAFADPDANGSANLVYFKNRHIPALEDLFQPVVKQIKNQTSVQHVYAWLPLLAWELPNSEQLQYVEHSLGKNEGYIRLSPFSTKNQRIIEEIFTDFIQNNSVDGVLYHDDITLSDYEDSSETARLCCTNLSVKAFSAI</sequence>
<dbReference type="Gene3D" id="3.20.20.80">
    <property type="entry name" value="Glycosidases"/>
    <property type="match status" value="1"/>
</dbReference>
<dbReference type="AlphaFoldDB" id="A0A6L6GHP4"/>
<evidence type="ECO:0000259" key="1">
    <source>
        <dbReference type="Pfam" id="PF14883"/>
    </source>
</evidence>
<organism evidence="2 3">
    <name type="scientific">Acinetobacter faecalis</name>
    <dbReference type="NCBI Taxonomy" id="2665161"/>
    <lineage>
        <taxon>Bacteria</taxon>
        <taxon>Pseudomonadati</taxon>
        <taxon>Pseudomonadota</taxon>
        <taxon>Gammaproteobacteria</taxon>
        <taxon>Moraxellales</taxon>
        <taxon>Moraxellaceae</taxon>
        <taxon>Acinetobacter</taxon>
    </lineage>
</organism>
<reference evidence="2 3" key="1">
    <citation type="submission" date="2019-11" db="EMBL/GenBank/DDBJ databases">
        <authorList>
            <person name="An D."/>
        </authorList>
    </citation>
    <scope>NUCLEOTIDE SEQUENCE [LARGE SCALE GENOMIC DNA]</scope>
    <source>
        <strain evidence="2 3">YIM 103518</strain>
    </source>
</reference>
<gene>
    <name evidence="2" type="ORF">GIX10_11510</name>
</gene>
<proteinExistence type="predicted"/>
<evidence type="ECO:0000313" key="2">
    <source>
        <dbReference type="EMBL" id="MTD12037.1"/>
    </source>
</evidence>
<feature type="domain" description="Poly-beta-1,6-N-acetyl-D-glucosamine N-deacetylase PgaB C-terminal" evidence="1">
    <location>
        <begin position="5"/>
        <end position="166"/>
    </location>
</feature>
<dbReference type="EMBL" id="WLYL01000045">
    <property type="protein sequence ID" value="MTD12037.1"/>
    <property type="molecule type" value="Genomic_DNA"/>
</dbReference>
<evidence type="ECO:0000313" key="3">
    <source>
        <dbReference type="Proteomes" id="UP000473854"/>
    </source>
</evidence>
<comment type="caution">
    <text evidence="2">The sequence shown here is derived from an EMBL/GenBank/DDBJ whole genome shotgun (WGS) entry which is preliminary data.</text>
</comment>
<dbReference type="Pfam" id="PF14883">
    <property type="entry name" value="GHL13"/>
    <property type="match status" value="1"/>
</dbReference>
<dbReference type="InterPro" id="IPR032772">
    <property type="entry name" value="PGA_deacetylase_PgaB_C"/>
</dbReference>
<accession>A0A6L6GHP4</accession>
<protein>
    <recommendedName>
        <fullName evidence="1">Poly-beta-1,6-N-acetyl-D-glucosamine N-deacetylase PgaB C-terminal domain-containing protein</fullName>
    </recommendedName>
</protein>